<dbReference type="InterPro" id="IPR005835">
    <property type="entry name" value="NTP_transferase_dom"/>
</dbReference>
<dbReference type="Pfam" id="PF00483">
    <property type="entry name" value="NTP_transferase"/>
    <property type="match status" value="1"/>
</dbReference>
<keyword evidence="6 9" id="KW-0067">ATP-binding</keyword>
<evidence type="ECO:0000256" key="1">
    <source>
        <dbReference type="ARBA" id="ARBA00010443"/>
    </source>
</evidence>
<dbReference type="SUPFAM" id="SSF53448">
    <property type="entry name" value="Nucleotide-diphospho-sugar transferases"/>
    <property type="match status" value="1"/>
</dbReference>
<dbReference type="EC" id="2.7.7.27" evidence="9"/>
<dbReference type="PANTHER" id="PTHR43523:SF2">
    <property type="entry name" value="GLUCOSE-1-PHOSPHATE ADENYLYLTRANSFERASE"/>
    <property type="match status" value="1"/>
</dbReference>
<evidence type="ECO:0000259" key="11">
    <source>
        <dbReference type="Pfam" id="PF24894"/>
    </source>
</evidence>
<dbReference type="InterPro" id="IPR011004">
    <property type="entry name" value="Trimer_LpxA-like_sf"/>
</dbReference>
<dbReference type="Proteomes" id="UP001165492">
    <property type="component" value="Unassembled WGS sequence"/>
</dbReference>
<dbReference type="HAMAP" id="MF_00624">
    <property type="entry name" value="GlgC"/>
    <property type="match status" value="1"/>
</dbReference>
<dbReference type="NCBIfam" id="NF003670">
    <property type="entry name" value="PRK05293.1"/>
    <property type="match status" value="1"/>
</dbReference>
<protein>
    <recommendedName>
        <fullName evidence="9">Glucose-1-phosphate adenylyltransferase</fullName>
        <ecNumber evidence="9">2.7.7.27</ecNumber>
    </recommendedName>
    <alternativeName>
        <fullName evidence="9">ADP-glucose pyrophosphorylase</fullName>
        <shortName evidence="9">ADPGlc PPase</shortName>
    </alternativeName>
    <alternativeName>
        <fullName evidence="9">ADP-glucose synthase</fullName>
    </alternativeName>
</protein>
<evidence type="ECO:0000256" key="8">
    <source>
        <dbReference type="ARBA" id="ARBA00023277"/>
    </source>
</evidence>
<sequence length="404" mass="45061">MMHKKACVAMLLAGGQGSRLGILTQKLAKPAVPFGGKYRIIDFPLSNCNNSGIDTVGVLTQYKPLALNSYIGIGSAWDLDRMNGGVFVLSPYVKEQGGEWYKGTADAICQNSNFIDRFNPETVLILSGDHIYKMDYSLMLEFHQKQQADATIAVIEVPFDEASRFGIMNTDKEQRIIDFEEKPAEPKSNLASMGIYIFSWPVLKKYLFEDELNQSSTHDFGHDIIPKMLADKRNLRAYSFRGYWKDVGTVESYWQANMDLLGERPELNLYDSKWRIYSSNPPRPPHYTSTTAKITNSIIAEGCLILGEVENSILFPDVYVGPGAKVKNSIIMSGAHIEDHVVTDKAIIGRKTVLKQGTVIAAKKLDGQQKIVVLDIDMIIPPHTTIEASLSCSPPEDALCKREE</sequence>
<dbReference type="Gene3D" id="3.90.550.10">
    <property type="entry name" value="Spore Coat Polysaccharide Biosynthesis Protein SpsA, Chain A"/>
    <property type="match status" value="1"/>
</dbReference>
<feature type="site" description="Could play a key role in the communication between the regulatory and the substrate sites" evidence="9">
    <location>
        <position position="61"/>
    </location>
</feature>
<dbReference type="PROSITE" id="PS00809">
    <property type="entry name" value="ADP_GLC_PYROPHOSPH_2"/>
    <property type="match status" value="1"/>
</dbReference>
<dbReference type="PROSITE" id="PS00808">
    <property type="entry name" value="ADP_GLC_PYROPHOSPH_1"/>
    <property type="match status" value="1"/>
</dbReference>
<evidence type="ECO:0000313" key="13">
    <source>
        <dbReference type="Proteomes" id="UP001165492"/>
    </source>
</evidence>
<comment type="similarity">
    <text evidence="1 9">Belongs to the bacterial/plant glucose-1-phosphate adenylyltransferase family.</text>
</comment>
<evidence type="ECO:0000256" key="6">
    <source>
        <dbReference type="ARBA" id="ARBA00022840"/>
    </source>
</evidence>
<dbReference type="InterPro" id="IPR023049">
    <property type="entry name" value="GlgC_bac"/>
</dbReference>
<dbReference type="CDD" id="cd04651">
    <property type="entry name" value="LbH_G1P_AT_C"/>
    <property type="match status" value="1"/>
</dbReference>
<feature type="binding site" evidence="9">
    <location>
        <position position="192"/>
    </location>
    <ligand>
        <name>alpha-D-glucose 1-phosphate</name>
        <dbReference type="ChEBI" id="CHEBI:58601"/>
    </ligand>
</feature>
<dbReference type="InterPro" id="IPR011831">
    <property type="entry name" value="ADP-Glc_PPase"/>
</dbReference>
<feature type="binding site" evidence="9">
    <location>
        <position position="101"/>
    </location>
    <ligand>
        <name>alpha-D-glucose 1-phosphate</name>
        <dbReference type="ChEBI" id="CHEBI:58601"/>
    </ligand>
</feature>
<comment type="subunit">
    <text evidence="9">Homotetramer.</text>
</comment>
<gene>
    <name evidence="9" type="primary">glgC</name>
    <name evidence="12" type="ORF">LMF89_14905</name>
</gene>
<dbReference type="InterPro" id="IPR056818">
    <property type="entry name" value="GlmU/GlgC-like_hexapep"/>
</dbReference>
<feature type="domain" description="Nucleotidyl transferase" evidence="10">
    <location>
        <begin position="9"/>
        <end position="261"/>
    </location>
</feature>
<keyword evidence="5 9" id="KW-0547">Nucleotide-binding</keyword>
<dbReference type="CDD" id="cd02508">
    <property type="entry name" value="ADP_Glucose_PP"/>
    <property type="match status" value="1"/>
</dbReference>
<organism evidence="12 13">
    <name type="scientific">Pelosinus baikalensis</name>
    <dbReference type="NCBI Taxonomy" id="2892015"/>
    <lineage>
        <taxon>Bacteria</taxon>
        <taxon>Bacillati</taxon>
        <taxon>Bacillota</taxon>
        <taxon>Negativicutes</taxon>
        <taxon>Selenomonadales</taxon>
        <taxon>Sporomusaceae</taxon>
        <taxon>Pelosinus</taxon>
    </lineage>
</organism>
<evidence type="ECO:0000256" key="3">
    <source>
        <dbReference type="ARBA" id="ARBA00022679"/>
    </source>
</evidence>
<dbReference type="PROSITE" id="PS00810">
    <property type="entry name" value="ADP_GLC_PYROPHOSPH_3"/>
    <property type="match status" value="1"/>
</dbReference>
<name>A0ABS8HTW4_9FIRM</name>
<comment type="caution">
    <text evidence="12">The sequence shown here is derived from an EMBL/GenBank/DDBJ whole genome shotgun (WGS) entry which is preliminary data.</text>
</comment>
<dbReference type="SUPFAM" id="SSF51161">
    <property type="entry name" value="Trimeric LpxA-like enzymes"/>
    <property type="match status" value="1"/>
</dbReference>
<keyword evidence="13" id="KW-1185">Reference proteome</keyword>
<evidence type="ECO:0000259" key="10">
    <source>
        <dbReference type="Pfam" id="PF00483"/>
    </source>
</evidence>
<dbReference type="InterPro" id="IPR005836">
    <property type="entry name" value="ADP_Glu_pyroP_CS"/>
</dbReference>
<keyword evidence="4 9" id="KW-0548">Nucleotidyltransferase</keyword>
<keyword evidence="3 9" id="KW-0808">Transferase</keyword>
<evidence type="ECO:0000256" key="4">
    <source>
        <dbReference type="ARBA" id="ARBA00022695"/>
    </source>
</evidence>
<evidence type="ECO:0000256" key="9">
    <source>
        <dbReference type="HAMAP-Rule" id="MF_00624"/>
    </source>
</evidence>
<dbReference type="InterPro" id="IPR029044">
    <property type="entry name" value="Nucleotide-diphossugar_trans"/>
</dbReference>
<comment type="function">
    <text evidence="9">Involved in the biosynthesis of ADP-glucose, a building block required for the elongation reactions to produce glycogen. Catalyzes the reaction between ATP and alpha-D-glucose 1-phosphate (G1P) to produce pyrophosphate and ADP-Glc.</text>
</comment>
<proteinExistence type="inferred from homology"/>
<accession>A0ABS8HTW4</accession>
<feature type="site" description="Could play a key role in the communication between the regulatory and the substrate sites" evidence="9">
    <location>
        <position position="100"/>
    </location>
</feature>
<evidence type="ECO:0000256" key="2">
    <source>
        <dbReference type="ARBA" id="ARBA00022600"/>
    </source>
</evidence>
<evidence type="ECO:0000256" key="7">
    <source>
        <dbReference type="ARBA" id="ARBA00023056"/>
    </source>
</evidence>
<feature type="domain" description="Glucose-1-phosphate adenylyltransferase/Bifunctional protein GlmU-like C-terminal hexapeptide" evidence="11">
    <location>
        <begin position="290"/>
        <end position="364"/>
    </location>
</feature>
<feature type="binding site" evidence="9">
    <location>
        <position position="166"/>
    </location>
    <ligand>
        <name>alpha-D-glucose 1-phosphate</name>
        <dbReference type="ChEBI" id="CHEBI:58601"/>
    </ligand>
</feature>
<comment type="catalytic activity">
    <reaction evidence="9">
        <text>alpha-D-glucose 1-phosphate + ATP + H(+) = ADP-alpha-D-glucose + diphosphate</text>
        <dbReference type="Rhea" id="RHEA:12120"/>
        <dbReference type="ChEBI" id="CHEBI:15378"/>
        <dbReference type="ChEBI" id="CHEBI:30616"/>
        <dbReference type="ChEBI" id="CHEBI:33019"/>
        <dbReference type="ChEBI" id="CHEBI:57498"/>
        <dbReference type="ChEBI" id="CHEBI:58601"/>
        <dbReference type="EC" id="2.7.7.27"/>
    </reaction>
</comment>
<keyword evidence="2 9" id="KW-0321">Glycogen metabolism</keyword>
<reference evidence="12" key="1">
    <citation type="submission" date="2021-11" db="EMBL/GenBank/DDBJ databases">
        <title>Description of a new species Pelosinus isolated from the bottom sediments of Lake Baikal.</title>
        <authorList>
            <person name="Zakharyuk A."/>
        </authorList>
    </citation>
    <scope>NUCLEOTIDE SEQUENCE</scope>
    <source>
        <strain evidence="12">Bkl1</strain>
    </source>
</reference>
<evidence type="ECO:0000256" key="5">
    <source>
        <dbReference type="ARBA" id="ARBA00022741"/>
    </source>
</evidence>
<dbReference type="NCBIfam" id="TIGR02091">
    <property type="entry name" value="glgC"/>
    <property type="match status" value="1"/>
</dbReference>
<keyword evidence="7 9" id="KW-0320">Glycogen biosynthesis</keyword>
<dbReference type="PANTHER" id="PTHR43523">
    <property type="entry name" value="GLUCOSE-1-PHOSPHATE ADENYLYLTRANSFERASE-RELATED"/>
    <property type="match status" value="1"/>
</dbReference>
<dbReference type="EMBL" id="JAJHJB010000020">
    <property type="protein sequence ID" value="MCC5466636.1"/>
    <property type="molecule type" value="Genomic_DNA"/>
</dbReference>
<dbReference type="Gene3D" id="2.160.10.10">
    <property type="entry name" value="Hexapeptide repeat proteins"/>
    <property type="match status" value="1"/>
</dbReference>
<feature type="binding site" evidence="9">
    <location>
        <begin position="181"/>
        <end position="182"/>
    </location>
    <ligand>
        <name>alpha-D-glucose 1-phosphate</name>
        <dbReference type="ChEBI" id="CHEBI:58601"/>
    </ligand>
</feature>
<keyword evidence="8 9" id="KW-0119">Carbohydrate metabolism</keyword>
<comment type="pathway">
    <text evidence="9">Glycan biosynthesis; glycogen biosynthesis.</text>
</comment>
<dbReference type="Pfam" id="PF24894">
    <property type="entry name" value="Hexapep_GlmU"/>
    <property type="match status" value="1"/>
</dbReference>
<evidence type="ECO:0000313" key="12">
    <source>
        <dbReference type="EMBL" id="MCC5466636.1"/>
    </source>
</evidence>
<dbReference type="GO" id="GO:0008878">
    <property type="term" value="F:glucose-1-phosphate adenylyltransferase activity"/>
    <property type="evidence" value="ECO:0007669"/>
    <property type="project" value="UniProtKB-EC"/>
</dbReference>